<dbReference type="SUPFAM" id="SSF53613">
    <property type="entry name" value="Ribokinase-like"/>
    <property type="match status" value="1"/>
</dbReference>
<dbReference type="PROSITE" id="PS00584">
    <property type="entry name" value="PFKB_KINASES_2"/>
    <property type="match status" value="1"/>
</dbReference>
<dbReference type="InterPro" id="IPR002173">
    <property type="entry name" value="Carboh/pur_kinase_PfkB_CS"/>
</dbReference>
<evidence type="ECO:0000256" key="9">
    <source>
        <dbReference type="ARBA" id="ARBA00047745"/>
    </source>
</evidence>
<evidence type="ECO:0000313" key="14">
    <source>
        <dbReference type="Proteomes" id="UP000237865"/>
    </source>
</evidence>
<dbReference type="FunFam" id="3.40.1190.20:FF:000001">
    <property type="entry name" value="Phosphofructokinase"/>
    <property type="match status" value="1"/>
</dbReference>
<evidence type="ECO:0000313" key="13">
    <source>
        <dbReference type="EMBL" id="PPE04140.1"/>
    </source>
</evidence>
<dbReference type="NCBIfam" id="TIGR03168">
    <property type="entry name" value="1-PFK"/>
    <property type="match status" value="1"/>
</dbReference>
<comment type="catalytic activity">
    <reaction evidence="9 11">
        <text>beta-D-fructose 1-phosphate + ATP = beta-D-fructose 1,6-bisphosphate + ADP + H(+)</text>
        <dbReference type="Rhea" id="RHEA:14213"/>
        <dbReference type="ChEBI" id="CHEBI:15378"/>
        <dbReference type="ChEBI" id="CHEBI:30616"/>
        <dbReference type="ChEBI" id="CHEBI:32966"/>
        <dbReference type="ChEBI" id="CHEBI:138881"/>
        <dbReference type="ChEBI" id="CHEBI:456216"/>
        <dbReference type="EC" id="2.7.1.56"/>
    </reaction>
</comment>
<dbReference type="GO" id="GO:0005524">
    <property type="term" value="F:ATP binding"/>
    <property type="evidence" value="ECO:0007669"/>
    <property type="project" value="UniProtKB-UniRule"/>
</dbReference>
<keyword evidence="4 10" id="KW-0808">Transferase</keyword>
<dbReference type="InterPro" id="IPR022463">
    <property type="entry name" value="1-PFruKinase"/>
</dbReference>
<keyword evidence="5 11" id="KW-0547">Nucleotide-binding</keyword>
<comment type="function">
    <text evidence="11">Catalyzes the ATP-dependent phosphorylation of fructose-l-phosphate to fructose-l,6-bisphosphate.</text>
</comment>
<evidence type="ECO:0000256" key="4">
    <source>
        <dbReference type="ARBA" id="ARBA00022679"/>
    </source>
</evidence>
<keyword evidence="14" id="KW-1185">Reference proteome</keyword>
<dbReference type="RefSeq" id="WP_028126871.1">
    <property type="nucleotide sequence ID" value="NZ_PHNE01000006.1"/>
</dbReference>
<dbReference type="NCBIfam" id="TIGR03828">
    <property type="entry name" value="pfkB"/>
    <property type="match status" value="1"/>
</dbReference>
<keyword evidence="6 11" id="KW-0418">Kinase</keyword>
<dbReference type="CDD" id="cd01164">
    <property type="entry name" value="FruK_PfkB_like"/>
    <property type="match status" value="1"/>
</dbReference>
<evidence type="ECO:0000256" key="6">
    <source>
        <dbReference type="ARBA" id="ARBA00022777"/>
    </source>
</evidence>
<accession>A0A2S5RA14</accession>
<proteinExistence type="inferred from homology"/>
<evidence type="ECO:0000256" key="2">
    <source>
        <dbReference type="ARBA" id="ARBA00012131"/>
    </source>
</evidence>
<dbReference type="AlphaFoldDB" id="A0A2S5RA14"/>
<reference evidence="13 14" key="1">
    <citation type="submission" date="2017-11" db="EMBL/GenBank/DDBJ databases">
        <title>Genome sequence of Entomoplasma lucivorax PIPN-2 (ATCC 49196).</title>
        <authorList>
            <person name="Lo W.-S."/>
            <person name="Gasparich G.E."/>
            <person name="Kuo C.-H."/>
        </authorList>
    </citation>
    <scope>NUCLEOTIDE SEQUENCE [LARGE SCALE GENOMIC DNA]</scope>
    <source>
        <strain evidence="13 14">PIPN-2</strain>
    </source>
</reference>
<evidence type="ECO:0000259" key="12">
    <source>
        <dbReference type="Pfam" id="PF00294"/>
    </source>
</evidence>
<dbReference type="STRING" id="1399797.GCA_000518285_01568"/>
<gene>
    <name evidence="13" type="primary">fruK</name>
    <name evidence="13" type="ORF">ELUCI_v1c09200</name>
</gene>
<dbReference type="GO" id="GO:0044281">
    <property type="term" value="P:small molecule metabolic process"/>
    <property type="evidence" value="ECO:0007669"/>
    <property type="project" value="UniProtKB-ARBA"/>
</dbReference>
<dbReference type="PANTHER" id="PTHR46566">
    <property type="entry name" value="1-PHOSPHOFRUCTOKINASE-RELATED"/>
    <property type="match status" value="1"/>
</dbReference>
<dbReference type="Gene3D" id="3.40.1190.20">
    <property type="match status" value="1"/>
</dbReference>
<dbReference type="Proteomes" id="UP000237865">
    <property type="component" value="Unassembled WGS sequence"/>
</dbReference>
<dbReference type="InterPro" id="IPR029056">
    <property type="entry name" value="Ribokinase-like"/>
</dbReference>
<keyword evidence="7 11" id="KW-0067">ATP-binding</keyword>
<evidence type="ECO:0000256" key="5">
    <source>
        <dbReference type="ARBA" id="ARBA00022741"/>
    </source>
</evidence>
<dbReference type="InterPro" id="IPR017583">
    <property type="entry name" value="Tagatose/fructose_Pkinase"/>
</dbReference>
<evidence type="ECO:0000256" key="3">
    <source>
        <dbReference type="ARBA" id="ARBA00013596"/>
    </source>
</evidence>
<comment type="similarity">
    <text evidence="1 11">Belongs to the carbohydrate kinase PfkB family.</text>
</comment>
<dbReference type="GO" id="GO:0005829">
    <property type="term" value="C:cytosol"/>
    <property type="evidence" value="ECO:0007669"/>
    <property type="project" value="TreeGrafter"/>
</dbReference>
<dbReference type="Pfam" id="PF00294">
    <property type="entry name" value="PfkB"/>
    <property type="match status" value="1"/>
</dbReference>
<evidence type="ECO:0000256" key="10">
    <source>
        <dbReference type="PIRNR" id="PIRNR000535"/>
    </source>
</evidence>
<organism evidence="13 14">
    <name type="scientific">Williamsoniiplasma lucivorax</name>
    <dbReference type="NCBI Taxonomy" id="209274"/>
    <lineage>
        <taxon>Bacteria</taxon>
        <taxon>Bacillati</taxon>
        <taxon>Mycoplasmatota</taxon>
        <taxon>Mollicutes</taxon>
        <taxon>Entomoplasmatales</taxon>
        <taxon>Williamsoniiplasma</taxon>
    </lineage>
</organism>
<evidence type="ECO:0000256" key="8">
    <source>
        <dbReference type="ARBA" id="ARBA00032802"/>
    </source>
</evidence>
<dbReference type="PANTHER" id="PTHR46566:SF1">
    <property type="entry name" value="1-PHOSPHOFRUCTOKINASE"/>
    <property type="match status" value="1"/>
</dbReference>
<evidence type="ECO:0000256" key="11">
    <source>
        <dbReference type="RuleBase" id="RU369061"/>
    </source>
</evidence>
<name>A0A2S5RA14_9MOLU</name>
<feature type="domain" description="Carbohydrate kinase PfkB" evidence="12">
    <location>
        <begin position="7"/>
        <end position="289"/>
    </location>
</feature>
<dbReference type="GO" id="GO:0016052">
    <property type="term" value="P:carbohydrate catabolic process"/>
    <property type="evidence" value="ECO:0007669"/>
    <property type="project" value="UniProtKB-ARBA"/>
</dbReference>
<dbReference type="InterPro" id="IPR011611">
    <property type="entry name" value="PfkB_dom"/>
</dbReference>
<protein>
    <recommendedName>
        <fullName evidence="3 11">1-phosphofructokinase</fullName>
        <shortName evidence="11">Fru1PK</shortName>
        <ecNumber evidence="2 11">2.7.1.56</ecNumber>
    </recommendedName>
    <alternativeName>
        <fullName evidence="8 11">Fructose 1-phosphate kinase</fullName>
    </alternativeName>
</protein>
<dbReference type="EC" id="2.7.1.56" evidence="2 11"/>
<dbReference type="EMBL" id="PHNE01000006">
    <property type="protein sequence ID" value="PPE04140.1"/>
    <property type="molecule type" value="Genomic_DNA"/>
</dbReference>
<evidence type="ECO:0000256" key="7">
    <source>
        <dbReference type="ARBA" id="ARBA00022840"/>
    </source>
</evidence>
<evidence type="ECO:0000256" key="1">
    <source>
        <dbReference type="ARBA" id="ARBA00010688"/>
    </source>
</evidence>
<sequence length="314" mass="34789">MIYTLTLNPAIDHIILTNQKLELSVTNYYQDEYQVVGGKGINAGVILNNLGVQTMAIGILGEKNKDIFFDKFKEINLKTKFFLNSGSTRVNYKIKNLASKQETELNGLGFETQTEILNQLIFFLKENLKKEDIVVLTGSVARGISSTIYQELGQLANEKDAIFICDANKELLLNALKAKPYLIKPNLEEICSTLNLEFKPKMNLEEIKPMVRQLQTLGAQNILVSMGSQGSLFFDNKKNIYKVGIAHGELMNSVGAGDSMLAGFVYGLAKKLTIEQTLQYAAASGGATAFTKWIATKEMIEELVDQINIEKIGG</sequence>
<dbReference type="PIRSF" id="PIRSF000535">
    <property type="entry name" value="1PFK/6PFK/LacC"/>
    <property type="match status" value="1"/>
</dbReference>
<comment type="caution">
    <text evidence="13">The sequence shown here is derived from an EMBL/GenBank/DDBJ whole genome shotgun (WGS) entry which is preliminary data.</text>
</comment>
<dbReference type="GO" id="GO:0008662">
    <property type="term" value="F:1-phosphofructokinase activity"/>
    <property type="evidence" value="ECO:0007669"/>
    <property type="project" value="UniProtKB-UniRule"/>
</dbReference>